<dbReference type="PROSITE" id="PS00463">
    <property type="entry name" value="ZN2_CY6_FUNGAL_1"/>
    <property type="match status" value="1"/>
</dbReference>
<dbReference type="InterPro" id="IPR036864">
    <property type="entry name" value="Zn2-C6_fun-type_DNA-bd_sf"/>
</dbReference>
<dbReference type="GO" id="GO:0000981">
    <property type="term" value="F:DNA-binding transcription factor activity, RNA polymerase II-specific"/>
    <property type="evidence" value="ECO:0007669"/>
    <property type="project" value="InterPro"/>
</dbReference>
<evidence type="ECO:0000259" key="7">
    <source>
        <dbReference type="PROSITE" id="PS50048"/>
    </source>
</evidence>
<dbReference type="Gene3D" id="4.10.240.10">
    <property type="entry name" value="Zn(2)-C6 fungal-type DNA-binding domain"/>
    <property type="match status" value="1"/>
</dbReference>
<dbReference type="PROSITE" id="PS50048">
    <property type="entry name" value="ZN2_CY6_FUNGAL_2"/>
    <property type="match status" value="1"/>
</dbReference>
<evidence type="ECO:0000313" key="9">
    <source>
        <dbReference type="Proteomes" id="UP001301769"/>
    </source>
</evidence>
<dbReference type="AlphaFoldDB" id="A0AAN6Y9S5"/>
<dbReference type="InterPro" id="IPR001138">
    <property type="entry name" value="Zn2Cys6_DnaBD"/>
</dbReference>
<dbReference type="InterPro" id="IPR007219">
    <property type="entry name" value="XnlR_reg_dom"/>
</dbReference>
<dbReference type="SUPFAM" id="SSF57701">
    <property type="entry name" value="Zn2/Cys6 DNA-binding domain"/>
    <property type="match status" value="1"/>
</dbReference>
<dbReference type="GO" id="GO:0008270">
    <property type="term" value="F:zinc ion binding"/>
    <property type="evidence" value="ECO:0007669"/>
    <property type="project" value="InterPro"/>
</dbReference>
<keyword evidence="4" id="KW-0804">Transcription</keyword>
<keyword evidence="9" id="KW-1185">Reference proteome</keyword>
<gene>
    <name evidence="8" type="ORF">QBC37DRAFT_283349</name>
</gene>
<dbReference type="Proteomes" id="UP001301769">
    <property type="component" value="Unassembled WGS sequence"/>
</dbReference>
<evidence type="ECO:0000256" key="4">
    <source>
        <dbReference type="ARBA" id="ARBA00023163"/>
    </source>
</evidence>
<dbReference type="CDD" id="cd12148">
    <property type="entry name" value="fungal_TF_MHR"/>
    <property type="match status" value="1"/>
</dbReference>
<feature type="compositionally biased region" description="Low complexity" evidence="6">
    <location>
        <begin position="171"/>
        <end position="187"/>
    </location>
</feature>
<reference evidence="8" key="1">
    <citation type="journal article" date="2023" name="Mol. Phylogenet. Evol.">
        <title>Genome-scale phylogeny and comparative genomics of the fungal order Sordariales.</title>
        <authorList>
            <person name="Hensen N."/>
            <person name="Bonometti L."/>
            <person name="Westerberg I."/>
            <person name="Brannstrom I.O."/>
            <person name="Guillou S."/>
            <person name="Cros-Aarteil S."/>
            <person name="Calhoun S."/>
            <person name="Haridas S."/>
            <person name="Kuo A."/>
            <person name="Mondo S."/>
            <person name="Pangilinan J."/>
            <person name="Riley R."/>
            <person name="LaButti K."/>
            <person name="Andreopoulos B."/>
            <person name="Lipzen A."/>
            <person name="Chen C."/>
            <person name="Yan M."/>
            <person name="Daum C."/>
            <person name="Ng V."/>
            <person name="Clum A."/>
            <person name="Steindorff A."/>
            <person name="Ohm R.A."/>
            <person name="Martin F."/>
            <person name="Silar P."/>
            <person name="Natvig D.O."/>
            <person name="Lalanne C."/>
            <person name="Gautier V."/>
            <person name="Ament-Velasquez S.L."/>
            <person name="Kruys A."/>
            <person name="Hutchinson M.I."/>
            <person name="Powell A.J."/>
            <person name="Barry K."/>
            <person name="Miller A.N."/>
            <person name="Grigoriev I.V."/>
            <person name="Debuchy R."/>
            <person name="Gladieux P."/>
            <person name="Hiltunen Thoren M."/>
            <person name="Johannesson H."/>
        </authorList>
    </citation>
    <scope>NUCLEOTIDE SEQUENCE</scope>
    <source>
        <strain evidence="8">PSN293</strain>
    </source>
</reference>
<dbReference type="GO" id="GO:0005634">
    <property type="term" value="C:nucleus"/>
    <property type="evidence" value="ECO:0007669"/>
    <property type="project" value="TreeGrafter"/>
</dbReference>
<accession>A0AAN6Y9S5</accession>
<name>A0AAN6Y9S5_9PEZI</name>
<organism evidence="8 9">
    <name type="scientific">Rhypophila decipiens</name>
    <dbReference type="NCBI Taxonomy" id="261697"/>
    <lineage>
        <taxon>Eukaryota</taxon>
        <taxon>Fungi</taxon>
        <taxon>Dikarya</taxon>
        <taxon>Ascomycota</taxon>
        <taxon>Pezizomycotina</taxon>
        <taxon>Sordariomycetes</taxon>
        <taxon>Sordariomycetidae</taxon>
        <taxon>Sordariales</taxon>
        <taxon>Naviculisporaceae</taxon>
        <taxon>Rhypophila</taxon>
    </lineage>
</organism>
<dbReference type="EMBL" id="MU858090">
    <property type="protein sequence ID" value="KAK4214693.1"/>
    <property type="molecule type" value="Genomic_DNA"/>
</dbReference>
<feature type="region of interest" description="Disordered" evidence="6">
    <location>
        <begin position="167"/>
        <end position="188"/>
    </location>
</feature>
<feature type="domain" description="Zn(2)-C6 fungal-type" evidence="7">
    <location>
        <begin position="7"/>
        <end position="38"/>
    </location>
</feature>
<evidence type="ECO:0000313" key="8">
    <source>
        <dbReference type="EMBL" id="KAK4214693.1"/>
    </source>
</evidence>
<comment type="caution">
    <text evidence="8">The sequence shown here is derived from an EMBL/GenBank/DDBJ whole genome shotgun (WGS) entry which is preliminary data.</text>
</comment>
<dbReference type="SMART" id="SM00906">
    <property type="entry name" value="Fungal_trans"/>
    <property type="match status" value="1"/>
</dbReference>
<reference evidence="8" key="2">
    <citation type="submission" date="2023-05" db="EMBL/GenBank/DDBJ databases">
        <authorList>
            <consortium name="Lawrence Berkeley National Laboratory"/>
            <person name="Steindorff A."/>
            <person name="Hensen N."/>
            <person name="Bonometti L."/>
            <person name="Westerberg I."/>
            <person name="Brannstrom I.O."/>
            <person name="Guillou S."/>
            <person name="Cros-Aarteil S."/>
            <person name="Calhoun S."/>
            <person name="Haridas S."/>
            <person name="Kuo A."/>
            <person name="Mondo S."/>
            <person name="Pangilinan J."/>
            <person name="Riley R."/>
            <person name="Labutti K."/>
            <person name="Andreopoulos B."/>
            <person name="Lipzen A."/>
            <person name="Chen C."/>
            <person name="Yanf M."/>
            <person name="Daum C."/>
            <person name="Ng V."/>
            <person name="Clum A."/>
            <person name="Ohm R."/>
            <person name="Martin F."/>
            <person name="Silar P."/>
            <person name="Natvig D."/>
            <person name="Lalanne C."/>
            <person name="Gautier V."/>
            <person name="Ament-Velasquez S.L."/>
            <person name="Kruys A."/>
            <person name="Hutchinson M.I."/>
            <person name="Powell A.J."/>
            <person name="Barry K."/>
            <person name="Miller A.N."/>
            <person name="Grigoriev I.V."/>
            <person name="Debuchy R."/>
            <person name="Gladieux P."/>
            <person name="Thoren M.H."/>
            <person name="Johannesson H."/>
        </authorList>
    </citation>
    <scope>NUCLEOTIDE SEQUENCE</scope>
    <source>
        <strain evidence="8">PSN293</strain>
    </source>
</reference>
<evidence type="ECO:0000256" key="5">
    <source>
        <dbReference type="ARBA" id="ARBA00023242"/>
    </source>
</evidence>
<dbReference type="PANTHER" id="PTHR47424">
    <property type="entry name" value="REGULATORY PROTEIN GAL4"/>
    <property type="match status" value="1"/>
</dbReference>
<evidence type="ECO:0000256" key="1">
    <source>
        <dbReference type="ARBA" id="ARBA00022723"/>
    </source>
</evidence>
<feature type="region of interest" description="Disordered" evidence="6">
    <location>
        <begin position="642"/>
        <end position="696"/>
    </location>
</feature>
<dbReference type="Pfam" id="PF04082">
    <property type="entry name" value="Fungal_trans"/>
    <property type="match status" value="1"/>
</dbReference>
<keyword evidence="1" id="KW-0479">Metal-binding</keyword>
<dbReference type="GO" id="GO:0006351">
    <property type="term" value="P:DNA-templated transcription"/>
    <property type="evidence" value="ECO:0007669"/>
    <property type="project" value="InterPro"/>
</dbReference>
<proteinExistence type="predicted"/>
<evidence type="ECO:0000256" key="6">
    <source>
        <dbReference type="SAM" id="MobiDB-lite"/>
    </source>
</evidence>
<evidence type="ECO:0000256" key="3">
    <source>
        <dbReference type="ARBA" id="ARBA00023125"/>
    </source>
</evidence>
<dbReference type="Pfam" id="PF00172">
    <property type="entry name" value="Zn_clus"/>
    <property type="match status" value="1"/>
</dbReference>
<dbReference type="GO" id="GO:0000978">
    <property type="term" value="F:RNA polymerase II cis-regulatory region sequence-specific DNA binding"/>
    <property type="evidence" value="ECO:0007669"/>
    <property type="project" value="TreeGrafter"/>
</dbReference>
<sequence length="710" mass="77009">MLRARQSCDACKNRKTRCVRPGTGPCQYCASTGATCSTSERQQRRPYYRVSEEEYQCCIKLLGHFIPNATLDLATMKAMIAEMEQGAEITDMSSTTAEPAIETEESEVLKEESGCMVVNARGGYTYVGADSSVRFANAVAQLATGFRAHHTSDSSIMVPLVRSRLPPDPPESVISRSSTSPTTTSPSDHADKLAAIYLPPRHVCQRYATIFFSEIQSIYWFYSPEQFYTLLDQTYAAPQGTAGAASPAWLCSLYAIFAMCAAKPDSDPSATDYSSPSSTTKSAPEYLALAKSLGYAVCDLDSVASTDSVRALALLSLALHSSCFTVNAYLVTGLAVRMAYTLGLHRNAPAPQQMGGMDSVSRARVYRLWWTLYLLDQEVAVQLGYPFAIVDHVAGVVQTPPTTLEMEAMLDPGPGTPHGYLSSVASLVKLNKKISLALYVAPAVSRRRVVPFSAVTGCLADLQGWLDKLPPHLAQGPWTAGTAPSHKRAVAVLHLRYWAAAIRVQRPFLLDTALRARPGGAAPLPEVKAARYAELSAGCLTAAQKAVAIVERMRNHGLLTSLVLFDVQCVQELVHVFLLGKGCYAGTKRGDEAEEGLAVCMEILRGMERVGWVERVLPELVAQVAAREKTGGDIEISRGEEQWDGQRNSNAVRGGIHQTHRPSLEELASSERNREPVVPWSGFGSGPFEPIGTQDASIDDALFDAFQDPE</sequence>
<keyword evidence="2" id="KW-0805">Transcription regulation</keyword>
<evidence type="ECO:0000256" key="2">
    <source>
        <dbReference type="ARBA" id="ARBA00023015"/>
    </source>
</evidence>
<dbReference type="PANTHER" id="PTHR47424:SF3">
    <property type="entry name" value="REGULATORY PROTEIN GAL4"/>
    <property type="match status" value="1"/>
</dbReference>
<dbReference type="CDD" id="cd00067">
    <property type="entry name" value="GAL4"/>
    <property type="match status" value="1"/>
</dbReference>
<keyword evidence="5" id="KW-0539">Nucleus</keyword>
<protein>
    <submittedName>
        <fullName evidence="8">Zn(II)2Cys6 transcription factor</fullName>
    </submittedName>
</protein>
<dbReference type="InterPro" id="IPR051127">
    <property type="entry name" value="Fungal_SecMet_Regulators"/>
</dbReference>
<keyword evidence="3" id="KW-0238">DNA-binding</keyword>
<dbReference type="GO" id="GO:0000435">
    <property type="term" value="P:positive regulation of transcription from RNA polymerase II promoter by galactose"/>
    <property type="evidence" value="ECO:0007669"/>
    <property type="project" value="TreeGrafter"/>
</dbReference>